<dbReference type="EMBL" id="BQNB010019677">
    <property type="protein sequence ID" value="GJT87877.1"/>
    <property type="molecule type" value="Genomic_DNA"/>
</dbReference>
<dbReference type="Pfam" id="PF24626">
    <property type="entry name" value="SH3_Tf2-1"/>
    <property type="match status" value="1"/>
</dbReference>
<organism evidence="3 4">
    <name type="scientific">Tanacetum coccineum</name>
    <dbReference type="NCBI Taxonomy" id="301880"/>
    <lineage>
        <taxon>Eukaryota</taxon>
        <taxon>Viridiplantae</taxon>
        <taxon>Streptophyta</taxon>
        <taxon>Embryophyta</taxon>
        <taxon>Tracheophyta</taxon>
        <taxon>Spermatophyta</taxon>
        <taxon>Magnoliopsida</taxon>
        <taxon>eudicotyledons</taxon>
        <taxon>Gunneridae</taxon>
        <taxon>Pentapetalae</taxon>
        <taxon>asterids</taxon>
        <taxon>campanulids</taxon>
        <taxon>Asterales</taxon>
        <taxon>Asteraceae</taxon>
        <taxon>Asteroideae</taxon>
        <taxon>Anthemideae</taxon>
        <taxon>Anthemidinae</taxon>
        <taxon>Tanacetum</taxon>
    </lineage>
</organism>
<dbReference type="InterPro" id="IPR056924">
    <property type="entry name" value="SH3_Tf2-1"/>
</dbReference>
<proteinExistence type="predicted"/>
<protein>
    <recommendedName>
        <fullName evidence="2">Tf2-1-like SH3-like domain-containing protein</fullName>
    </recommendedName>
</protein>
<keyword evidence="4" id="KW-1185">Reference proteome</keyword>
<reference evidence="3" key="1">
    <citation type="journal article" date="2022" name="Int. J. Mol. Sci.">
        <title>Draft Genome of Tanacetum Coccineum: Genomic Comparison of Closely Related Tanacetum-Family Plants.</title>
        <authorList>
            <person name="Yamashiro T."/>
            <person name="Shiraishi A."/>
            <person name="Nakayama K."/>
            <person name="Satake H."/>
        </authorList>
    </citation>
    <scope>NUCLEOTIDE SEQUENCE</scope>
</reference>
<sequence length="312" mass="35045">MTEQKGGKCHTTVIQAEKNDGAMDRRYAGRHGIELPQGMPAGMALNYRKEDGYASLCVMPRCPTGSCSLHACACAHGYYLVVNAVPSIWSLSGRARHPDVPSIRGRPSDASRPRPSVLDLASLAHTGVPLDGLGLLDHIRHQVTKNIQFNPTLSRFPKIPEERHKHGRVGDNGSIMPPIDAVINETAPVEDSMQPAEDASEHHRKKLFQVGDEVMVFLRKERFSVGTYSKLQPKKYGPYKILRKINDNAYEVDLPNAMSISKTFNVLDIYEFHFEDVNEDKHSRTSYSKERRNDEDMINKASKGIYGSYRPW</sequence>
<evidence type="ECO:0000259" key="2">
    <source>
        <dbReference type="Pfam" id="PF24626"/>
    </source>
</evidence>
<feature type="region of interest" description="Disordered" evidence="1">
    <location>
        <begin position="95"/>
        <end position="114"/>
    </location>
</feature>
<gene>
    <name evidence="3" type="ORF">Tco_1069594</name>
</gene>
<evidence type="ECO:0000313" key="4">
    <source>
        <dbReference type="Proteomes" id="UP001151760"/>
    </source>
</evidence>
<dbReference type="Proteomes" id="UP001151760">
    <property type="component" value="Unassembled WGS sequence"/>
</dbReference>
<name>A0ABQ5HKW5_9ASTR</name>
<reference evidence="3" key="2">
    <citation type="submission" date="2022-01" db="EMBL/GenBank/DDBJ databases">
        <authorList>
            <person name="Yamashiro T."/>
            <person name="Shiraishi A."/>
            <person name="Satake H."/>
            <person name="Nakayama K."/>
        </authorList>
    </citation>
    <scope>NUCLEOTIDE SEQUENCE</scope>
</reference>
<comment type="caution">
    <text evidence="3">The sequence shown here is derived from an EMBL/GenBank/DDBJ whole genome shotgun (WGS) entry which is preliminary data.</text>
</comment>
<accession>A0ABQ5HKW5</accession>
<evidence type="ECO:0000313" key="3">
    <source>
        <dbReference type="EMBL" id="GJT87877.1"/>
    </source>
</evidence>
<evidence type="ECO:0000256" key="1">
    <source>
        <dbReference type="SAM" id="MobiDB-lite"/>
    </source>
</evidence>
<feature type="domain" description="Tf2-1-like SH3-like" evidence="2">
    <location>
        <begin position="211"/>
        <end position="272"/>
    </location>
</feature>